<dbReference type="Gene3D" id="3.40.50.300">
    <property type="entry name" value="P-loop containing nucleotide triphosphate hydrolases"/>
    <property type="match status" value="2"/>
</dbReference>
<accession>A0AAD5B9Y0</accession>
<evidence type="ECO:0000256" key="3">
    <source>
        <dbReference type="ARBA" id="ARBA00022801"/>
    </source>
</evidence>
<keyword evidence="5 11" id="KW-0067">ATP-binding</keyword>
<dbReference type="EMBL" id="JAIHNG010000178">
    <property type="protein sequence ID" value="KAI5948691.1"/>
    <property type="molecule type" value="Genomic_DNA"/>
</dbReference>
<evidence type="ECO:0000256" key="7">
    <source>
        <dbReference type="ARBA" id="ARBA00023235"/>
    </source>
</evidence>
<comment type="caution">
    <text evidence="15">The sequence shown here is derived from an EMBL/GenBank/DDBJ whole genome shotgun (WGS) entry which is preliminary data.</text>
</comment>
<evidence type="ECO:0000259" key="13">
    <source>
        <dbReference type="PROSITE" id="PS51198"/>
    </source>
</evidence>
<dbReference type="EC" id="5.6.2.4" evidence="9"/>
<dbReference type="Proteomes" id="UP001204833">
    <property type="component" value="Unassembled WGS sequence"/>
</dbReference>
<dbReference type="PROSITE" id="PS51198">
    <property type="entry name" value="UVRD_HELICASE_ATP_BIND"/>
    <property type="match status" value="1"/>
</dbReference>
<sequence>MTATSIRNLTFLDGLNENQREAVTAPASGRLQIIAGPGTGKTKVLTSRVAYLLLVEKIRPEHIIVTTFTKKAANELVDRLGSLLKSHTEIKVSNLLVGTFHSLCYRIIKKFGSKIGVSGYTVADERDKDHLLRELLEKDLSGEAIGYIKDAPREEILFLASNKKNDKYYGIDINKLKRQISKLKSQGISPESYTNVKGCNKCLQLLYSAYQSKLAEEKKLDFDDCLLTCYNLVTKFPVLHFVKHVLVDEFQDTNDIQLRLMYQFATGNITDPKFQHNVTIVGDPDQSIYAFRDAQAKNFGLMLDHYKRLDLACGVIALNQNYRSTNDILQVSEKLMRQQQDRQVKDLVSQFKDSVKPVYKCLLSAKQEAKWIAYQIEFLLKLPHSMIKPNDIAILFRAAFQTRAVEAELVKRKVPYFMIRGKAFWERKEVVSIIDYLRVCGDENDRISIFRTLNFPKRGLGDKTLQSIDDIVMSGKRSGFTAYQTLKALSMDKLSSLKLPHRARNSVAKYVQMIDEARKILNKMEPSCTDRERTAFAIELFELVYQESGLKVEFSSDEEKALNIEEVKNQFVSFEPQDETFIGNTDDSQASDDRNFIVQFVESVGLYATDDKDDENSNKPKVSLSTIHGSKGLEWPVVFVPGLSEGLLPAGFAMYGSDSKDAVDEERRCFYVACTRAKVLLYISAYKESASSSSSWRQQIDSESRFVTKLNDLKAFDTVQTALKTPKGFQKLCSMLGITYDSSIDGELEQLFQSYAKNWDIYSNDDTFEATISPEDAMSVGFAKASGLSQDLNLKKRKLDYEAEPFIRQQPKPQSQRQVGDLRNDSYLGEDPVVFLSSTKINKAPNTGVNKAPSTAVNKAFNAKSNKAPPYVPQRRSKSTALGVKR</sequence>
<keyword evidence="7" id="KW-0413">Isomerase</keyword>
<dbReference type="CDD" id="cd17932">
    <property type="entry name" value="DEXQc_UvrD"/>
    <property type="match status" value="1"/>
</dbReference>
<evidence type="ECO:0000256" key="11">
    <source>
        <dbReference type="PROSITE-ProRule" id="PRU00560"/>
    </source>
</evidence>
<dbReference type="AlphaFoldDB" id="A0AAD5B9Y0"/>
<dbReference type="GO" id="GO:0003677">
    <property type="term" value="F:DNA binding"/>
    <property type="evidence" value="ECO:0007669"/>
    <property type="project" value="UniProtKB-KW"/>
</dbReference>
<keyword evidence="2 11" id="KW-0547">Nucleotide-binding</keyword>
<evidence type="ECO:0000256" key="5">
    <source>
        <dbReference type="ARBA" id="ARBA00022840"/>
    </source>
</evidence>
<gene>
    <name evidence="15" type="ORF">KGF57_005302</name>
</gene>
<dbReference type="Gene3D" id="1.10.486.10">
    <property type="entry name" value="PCRA, domain 4"/>
    <property type="match status" value="1"/>
</dbReference>
<evidence type="ECO:0000256" key="10">
    <source>
        <dbReference type="ARBA" id="ARBA00048988"/>
    </source>
</evidence>
<comment type="catalytic activity">
    <reaction evidence="8">
        <text>Couples ATP hydrolysis with the unwinding of duplex DNA by translocating in the 3'-5' direction.</text>
        <dbReference type="EC" id="5.6.2.4"/>
    </reaction>
</comment>
<dbReference type="InterPro" id="IPR027417">
    <property type="entry name" value="P-loop_NTPase"/>
</dbReference>
<dbReference type="GO" id="GO:0005634">
    <property type="term" value="C:nucleus"/>
    <property type="evidence" value="ECO:0007669"/>
    <property type="project" value="TreeGrafter"/>
</dbReference>
<dbReference type="GeneID" id="76153346"/>
<keyword evidence="16" id="KW-1185">Reference proteome</keyword>
<dbReference type="GO" id="GO:0016787">
    <property type="term" value="F:hydrolase activity"/>
    <property type="evidence" value="ECO:0007669"/>
    <property type="project" value="UniProtKB-UniRule"/>
</dbReference>
<evidence type="ECO:0000313" key="15">
    <source>
        <dbReference type="EMBL" id="KAI5948691.1"/>
    </source>
</evidence>
<dbReference type="Pfam" id="PF00580">
    <property type="entry name" value="UvrD-helicase"/>
    <property type="match status" value="1"/>
</dbReference>
<dbReference type="Pfam" id="PF13361">
    <property type="entry name" value="UvrD_C"/>
    <property type="match status" value="1"/>
</dbReference>
<dbReference type="GO" id="GO:0000725">
    <property type="term" value="P:recombinational repair"/>
    <property type="evidence" value="ECO:0007669"/>
    <property type="project" value="TreeGrafter"/>
</dbReference>
<evidence type="ECO:0000256" key="12">
    <source>
        <dbReference type="SAM" id="MobiDB-lite"/>
    </source>
</evidence>
<dbReference type="PANTHER" id="PTHR11070:SF2">
    <property type="entry name" value="ATP-DEPENDENT DNA HELICASE SRS2"/>
    <property type="match status" value="1"/>
</dbReference>
<dbReference type="InterPro" id="IPR014016">
    <property type="entry name" value="UvrD-like_ATP-bd"/>
</dbReference>
<dbReference type="PROSITE" id="PS51217">
    <property type="entry name" value="UVRD_HELICASE_CTER"/>
    <property type="match status" value="1"/>
</dbReference>
<proteinExistence type="inferred from homology"/>
<protein>
    <recommendedName>
        <fullName evidence="9">DNA 3'-5' helicase</fullName>
        <ecNumber evidence="9">5.6.2.4</ecNumber>
    </recommendedName>
</protein>
<dbReference type="GO" id="GO:0005524">
    <property type="term" value="F:ATP binding"/>
    <property type="evidence" value="ECO:0007669"/>
    <property type="project" value="UniProtKB-UniRule"/>
</dbReference>
<evidence type="ECO:0000259" key="14">
    <source>
        <dbReference type="PROSITE" id="PS51217"/>
    </source>
</evidence>
<evidence type="ECO:0000256" key="9">
    <source>
        <dbReference type="ARBA" id="ARBA00034808"/>
    </source>
</evidence>
<dbReference type="RefSeq" id="XP_051606201.1">
    <property type="nucleotide sequence ID" value="XM_051754905.1"/>
</dbReference>
<evidence type="ECO:0000256" key="8">
    <source>
        <dbReference type="ARBA" id="ARBA00034617"/>
    </source>
</evidence>
<evidence type="ECO:0000256" key="4">
    <source>
        <dbReference type="ARBA" id="ARBA00022806"/>
    </source>
</evidence>
<evidence type="ECO:0000256" key="1">
    <source>
        <dbReference type="ARBA" id="ARBA00009922"/>
    </source>
</evidence>
<comment type="catalytic activity">
    <reaction evidence="10">
        <text>ATP + H2O = ADP + phosphate + H(+)</text>
        <dbReference type="Rhea" id="RHEA:13065"/>
        <dbReference type="ChEBI" id="CHEBI:15377"/>
        <dbReference type="ChEBI" id="CHEBI:15378"/>
        <dbReference type="ChEBI" id="CHEBI:30616"/>
        <dbReference type="ChEBI" id="CHEBI:43474"/>
        <dbReference type="ChEBI" id="CHEBI:456216"/>
        <dbReference type="EC" id="5.6.2.4"/>
    </reaction>
</comment>
<keyword evidence="6" id="KW-0238">DNA-binding</keyword>
<dbReference type="InterPro" id="IPR013986">
    <property type="entry name" value="DExx_box_DNA_helicase_dom_sf"/>
</dbReference>
<feature type="domain" description="UvrD-like helicase C-terminal" evidence="14">
    <location>
        <begin position="326"/>
        <end position="632"/>
    </location>
</feature>
<keyword evidence="4 11" id="KW-0347">Helicase</keyword>
<dbReference type="InterPro" id="IPR014017">
    <property type="entry name" value="DNA_helicase_UvrD-like_C"/>
</dbReference>
<dbReference type="Gene3D" id="1.10.10.160">
    <property type="match status" value="1"/>
</dbReference>
<comment type="similarity">
    <text evidence="1">Belongs to the helicase family. UvrD subfamily.</text>
</comment>
<name>A0AAD5B9Y0_9ASCO</name>
<dbReference type="CDD" id="cd18807">
    <property type="entry name" value="SF1_C_UvrD"/>
    <property type="match status" value="1"/>
</dbReference>
<dbReference type="InterPro" id="IPR000212">
    <property type="entry name" value="DNA_helicase_UvrD/REP"/>
</dbReference>
<dbReference type="SUPFAM" id="SSF52540">
    <property type="entry name" value="P-loop containing nucleoside triphosphate hydrolases"/>
    <property type="match status" value="1"/>
</dbReference>
<evidence type="ECO:0000313" key="16">
    <source>
        <dbReference type="Proteomes" id="UP001204833"/>
    </source>
</evidence>
<keyword evidence="3 11" id="KW-0378">Hydrolase</keyword>
<dbReference type="GO" id="GO:0043138">
    <property type="term" value="F:3'-5' DNA helicase activity"/>
    <property type="evidence" value="ECO:0007669"/>
    <property type="project" value="UniProtKB-EC"/>
</dbReference>
<reference evidence="15 16" key="1">
    <citation type="journal article" date="2022" name="DNA Res.">
        <title>Genome analysis of five recently described species of the CUG-Ser clade uncovers Candida theae as a new hybrid lineage with pathogenic potential in the Candida parapsilosis species complex.</title>
        <authorList>
            <person name="Mixao V."/>
            <person name="Del Olmo V."/>
            <person name="Hegedusova E."/>
            <person name="Saus E."/>
            <person name="Pryszcz L."/>
            <person name="Cillingova A."/>
            <person name="Nosek J."/>
            <person name="Gabaldon T."/>
        </authorList>
    </citation>
    <scope>NUCLEOTIDE SEQUENCE [LARGE SCALE GENOMIC DNA]</scope>
    <source>
        <strain evidence="15 16">CBS 12239</strain>
    </source>
</reference>
<evidence type="ECO:0000256" key="6">
    <source>
        <dbReference type="ARBA" id="ARBA00023125"/>
    </source>
</evidence>
<evidence type="ECO:0000256" key="2">
    <source>
        <dbReference type="ARBA" id="ARBA00022741"/>
    </source>
</evidence>
<feature type="domain" description="UvrD-like helicase ATP-binding" evidence="13">
    <location>
        <begin position="14"/>
        <end position="325"/>
    </location>
</feature>
<organism evidence="15 16">
    <name type="scientific">Candida theae</name>
    <dbReference type="NCBI Taxonomy" id="1198502"/>
    <lineage>
        <taxon>Eukaryota</taxon>
        <taxon>Fungi</taxon>
        <taxon>Dikarya</taxon>
        <taxon>Ascomycota</taxon>
        <taxon>Saccharomycotina</taxon>
        <taxon>Pichiomycetes</taxon>
        <taxon>Debaryomycetaceae</taxon>
        <taxon>Candida/Lodderomyces clade</taxon>
        <taxon>Candida</taxon>
    </lineage>
</organism>
<feature type="region of interest" description="Disordered" evidence="12">
    <location>
        <begin position="861"/>
        <end position="886"/>
    </location>
</feature>
<feature type="binding site" evidence="11">
    <location>
        <begin position="35"/>
        <end position="42"/>
    </location>
    <ligand>
        <name>ATP</name>
        <dbReference type="ChEBI" id="CHEBI:30616"/>
    </ligand>
</feature>
<dbReference type="PANTHER" id="PTHR11070">
    <property type="entry name" value="UVRD / RECB / PCRA DNA HELICASE FAMILY MEMBER"/>
    <property type="match status" value="1"/>
</dbReference>